<accession>A0A1N7EL64</accession>
<reference evidence="1 2" key="1">
    <citation type="submission" date="2017-01" db="EMBL/GenBank/DDBJ databases">
        <authorList>
            <person name="Mah S.A."/>
            <person name="Swanson W.J."/>
            <person name="Moy G.W."/>
            <person name="Vacquier V.D."/>
        </authorList>
    </citation>
    <scope>NUCLEOTIDE SEQUENCE [LARGE SCALE GENOMIC DNA]</scope>
    <source>
        <strain evidence="1 2">CPCC 203464</strain>
    </source>
</reference>
<sequence>MYVITADQRGSRRDVDRVDATREMLASIDTVRAFDRTAGDEIQAVFDDPVAVVEALTTLFDDGHWSVGIGAGPVDEPLPLVTRAGRGPAFEYARTAVEDAKRHRVPVSVHGEHPDACRRAQTAARLLGDLLISRSAAGREAVAALSTAGQQSDAAATLGITPQAMSQRLRSARWDLDQDSRLLVTDLLAAAEPIDPENQHRQPRHEG</sequence>
<evidence type="ECO:0000313" key="1">
    <source>
        <dbReference type="EMBL" id="SIR88768.1"/>
    </source>
</evidence>
<evidence type="ECO:0008006" key="3">
    <source>
        <dbReference type="Google" id="ProtNLM"/>
    </source>
</evidence>
<dbReference type="AlphaFoldDB" id="A0A1N7EL64"/>
<dbReference type="EMBL" id="FTNT01000003">
    <property type="protein sequence ID" value="SIR88768.1"/>
    <property type="molecule type" value="Genomic_DNA"/>
</dbReference>
<dbReference type="RefSeq" id="WP_076478279.1">
    <property type="nucleotide sequence ID" value="NZ_FTNT01000003.1"/>
</dbReference>
<organism evidence="1 2">
    <name type="scientific">Williamsia sterculiae</name>
    <dbReference type="NCBI Taxonomy" id="1344003"/>
    <lineage>
        <taxon>Bacteria</taxon>
        <taxon>Bacillati</taxon>
        <taxon>Actinomycetota</taxon>
        <taxon>Actinomycetes</taxon>
        <taxon>Mycobacteriales</taxon>
        <taxon>Nocardiaceae</taxon>
        <taxon>Williamsia</taxon>
    </lineage>
</organism>
<protein>
    <recommendedName>
        <fullName evidence="3">SatD family (SatD)</fullName>
    </recommendedName>
</protein>
<dbReference type="Proteomes" id="UP000186218">
    <property type="component" value="Unassembled WGS sequence"/>
</dbReference>
<keyword evidence="2" id="KW-1185">Reference proteome</keyword>
<gene>
    <name evidence="1" type="ORF">SAMN05445060_1423</name>
</gene>
<proteinExistence type="predicted"/>
<dbReference type="OrthoDB" id="5184241at2"/>
<evidence type="ECO:0000313" key="2">
    <source>
        <dbReference type="Proteomes" id="UP000186218"/>
    </source>
</evidence>
<name>A0A1N7EL64_9NOCA</name>
<dbReference type="STRING" id="1344003.SAMN05445060_1423"/>